<dbReference type="Proteomes" id="UP000886852">
    <property type="component" value="Unassembled WGS sequence"/>
</dbReference>
<dbReference type="PRINTS" id="PR00992">
    <property type="entry name" value="ALARACEMASE"/>
</dbReference>
<evidence type="ECO:0000256" key="5">
    <source>
        <dbReference type="PIRSR" id="PIRSR600821-52"/>
    </source>
</evidence>
<dbReference type="AlphaFoldDB" id="A0A9D1MXI2"/>
<dbReference type="EC" id="5.1.1.1" evidence="7"/>
<gene>
    <name evidence="7" type="primary">alr</name>
    <name evidence="7" type="ORF">IAC72_03005</name>
</gene>
<keyword evidence="2 4" id="KW-0663">Pyridoxal phosphate</keyword>
<dbReference type="PANTHER" id="PTHR30511">
    <property type="entry name" value="ALANINE RACEMASE"/>
    <property type="match status" value="1"/>
</dbReference>
<dbReference type="InterPro" id="IPR011079">
    <property type="entry name" value="Ala_racemase_C"/>
</dbReference>
<dbReference type="InterPro" id="IPR001608">
    <property type="entry name" value="Ala_racemase_N"/>
</dbReference>
<reference evidence="7" key="1">
    <citation type="submission" date="2020-10" db="EMBL/GenBank/DDBJ databases">
        <authorList>
            <person name="Gilroy R."/>
        </authorList>
    </citation>
    <scope>NUCLEOTIDE SEQUENCE</scope>
    <source>
        <strain evidence="7">ChiHjej12B11-7776</strain>
    </source>
</reference>
<sequence length="321" mass="34737">MVTVDYDAIRHNALFFKKNLKQSKLCAVLKNDAYGHGLVDTAKALCGIAPFAAVGSVREAVAVRKYFDEVLVLLPVSENEVGEAVRRDVILSADSMLSLRRIARHRGARVHLKINSGMNRLGFSAKQLPAALQFALSRIRLCGAYTHFYGTDNPSMRSQLEYFLRCRALFDGCGMVFHAANTAAVLQDSRFHLDMARVGLGLYGYGAPQLVPAKKVSAKVIAVRRVKAGSHVCYGDFLLQKDADVAIVDFGYANGLCRALAAQAKIKGKTCQVLGKPCMAMTAFDVSGAKVSVGDEAVLLGDGVNNGDSDVSIYELLCNLR</sequence>
<feature type="modified residue" description="N6-(pyridoxal phosphate)lysine" evidence="4">
    <location>
        <position position="30"/>
    </location>
</feature>
<organism evidence="7 8">
    <name type="scientific">Candidatus Fimimonas merdipullorum</name>
    <dbReference type="NCBI Taxonomy" id="2840822"/>
    <lineage>
        <taxon>Bacteria</taxon>
        <taxon>Pseudomonadati</taxon>
        <taxon>Myxococcota</taxon>
        <taxon>Myxococcia</taxon>
        <taxon>Myxococcales</taxon>
        <taxon>Cystobacterineae</taxon>
        <taxon>Myxococcaceae</taxon>
        <taxon>Myxococcaceae incertae sedis</taxon>
        <taxon>Candidatus Fimimonas</taxon>
    </lineage>
</organism>
<feature type="binding site" evidence="5">
    <location>
        <position position="120"/>
    </location>
    <ligand>
        <name>substrate</name>
    </ligand>
</feature>
<evidence type="ECO:0000256" key="4">
    <source>
        <dbReference type="PIRSR" id="PIRSR600821-50"/>
    </source>
</evidence>
<dbReference type="CDD" id="cd00430">
    <property type="entry name" value="PLPDE_III_AR"/>
    <property type="match status" value="1"/>
</dbReference>
<dbReference type="InterPro" id="IPR009006">
    <property type="entry name" value="Ala_racemase/Decarboxylase_C"/>
</dbReference>
<dbReference type="SMART" id="SM01005">
    <property type="entry name" value="Ala_racemase_C"/>
    <property type="match status" value="1"/>
</dbReference>
<dbReference type="SUPFAM" id="SSF51419">
    <property type="entry name" value="PLP-binding barrel"/>
    <property type="match status" value="1"/>
</dbReference>
<accession>A0A9D1MXI2</accession>
<dbReference type="GO" id="GO:0030170">
    <property type="term" value="F:pyridoxal phosphate binding"/>
    <property type="evidence" value="ECO:0007669"/>
    <property type="project" value="TreeGrafter"/>
</dbReference>
<dbReference type="Gene3D" id="3.20.20.10">
    <property type="entry name" value="Alanine racemase"/>
    <property type="match status" value="1"/>
</dbReference>
<dbReference type="Pfam" id="PF00842">
    <property type="entry name" value="Ala_racemase_C"/>
    <property type="match status" value="1"/>
</dbReference>
<dbReference type="GO" id="GO:0005829">
    <property type="term" value="C:cytosol"/>
    <property type="evidence" value="ECO:0007669"/>
    <property type="project" value="TreeGrafter"/>
</dbReference>
<reference evidence="7" key="2">
    <citation type="journal article" date="2021" name="PeerJ">
        <title>Extensive microbial diversity within the chicken gut microbiome revealed by metagenomics and culture.</title>
        <authorList>
            <person name="Gilroy R."/>
            <person name="Ravi A."/>
            <person name="Getino M."/>
            <person name="Pursley I."/>
            <person name="Horton D.L."/>
            <person name="Alikhan N.F."/>
            <person name="Baker D."/>
            <person name="Gharbi K."/>
            <person name="Hall N."/>
            <person name="Watson M."/>
            <person name="Adriaenssens E.M."/>
            <person name="Foster-Nyarko E."/>
            <person name="Jarju S."/>
            <person name="Secka A."/>
            <person name="Antonio M."/>
            <person name="Oren A."/>
            <person name="Chaudhuri R.R."/>
            <person name="La Ragione R."/>
            <person name="Hildebrand F."/>
            <person name="Pallen M.J."/>
        </authorList>
    </citation>
    <scope>NUCLEOTIDE SEQUENCE</scope>
    <source>
        <strain evidence="7">ChiHjej12B11-7776</strain>
    </source>
</reference>
<dbReference type="NCBIfam" id="TIGR00492">
    <property type="entry name" value="alr"/>
    <property type="match status" value="1"/>
</dbReference>
<dbReference type="PANTHER" id="PTHR30511:SF0">
    <property type="entry name" value="ALANINE RACEMASE, CATABOLIC-RELATED"/>
    <property type="match status" value="1"/>
</dbReference>
<feature type="binding site" evidence="5">
    <location>
        <position position="279"/>
    </location>
    <ligand>
        <name>substrate</name>
    </ligand>
</feature>
<evidence type="ECO:0000313" key="7">
    <source>
        <dbReference type="EMBL" id="HIU90965.1"/>
    </source>
</evidence>
<protein>
    <submittedName>
        <fullName evidence="7">Alanine racemase</fullName>
        <ecNumber evidence="7">5.1.1.1</ecNumber>
    </submittedName>
</protein>
<evidence type="ECO:0000313" key="8">
    <source>
        <dbReference type="Proteomes" id="UP000886852"/>
    </source>
</evidence>
<name>A0A9D1MXI2_9BACT</name>
<dbReference type="Gene3D" id="2.40.37.10">
    <property type="entry name" value="Lyase, Ornithine Decarboxylase, Chain A, domain 1"/>
    <property type="match status" value="1"/>
</dbReference>
<dbReference type="GO" id="GO:0008784">
    <property type="term" value="F:alanine racemase activity"/>
    <property type="evidence" value="ECO:0007669"/>
    <property type="project" value="UniProtKB-EC"/>
</dbReference>
<evidence type="ECO:0000256" key="2">
    <source>
        <dbReference type="ARBA" id="ARBA00022898"/>
    </source>
</evidence>
<dbReference type="EMBL" id="DVOC01000054">
    <property type="protein sequence ID" value="HIU90965.1"/>
    <property type="molecule type" value="Genomic_DNA"/>
</dbReference>
<comment type="caution">
    <text evidence="7">The sequence shown here is derived from an EMBL/GenBank/DDBJ whole genome shotgun (WGS) entry which is preliminary data.</text>
</comment>
<dbReference type="Pfam" id="PF01168">
    <property type="entry name" value="Ala_racemase_N"/>
    <property type="match status" value="1"/>
</dbReference>
<feature type="domain" description="Alanine racemase C-terminal" evidence="6">
    <location>
        <begin position="213"/>
        <end position="321"/>
    </location>
</feature>
<dbReference type="GO" id="GO:0006522">
    <property type="term" value="P:alanine metabolic process"/>
    <property type="evidence" value="ECO:0007669"/>
    <property type="project" value="InterPro"/>
</dbReference>
<evidence type="ECO:0000256" key="1">
    <source>
        <dbReference type="ARBA" id="ARBA00001933"/>
    </source>
</evidence>
<evidence type="ECO:0000259" key="6">
    <source>
        <dbReference type="SMART" id="SM01005"/>
    </source>
</evidence>
<comment type="cofactor">
    <cofactor evidence="1 4">
        <name>pyridoxal 5'-phosphate</name>
        <dbReference type="ChEBI" id="CHEBI:597326"/>
    </cofactor>
</comment>
<evidence type="ECO:0000256" key="3">
    <source>
        <dbReference type="ARBA" id="ARBA00023235"/>
    </source>
</evidence>
<proteinExistence type="predicted"/>
<dbReference type="InterPro" id="IPR029066">
    <property type="entry name" value="PLP-binding_barrel"/>
</dbReference>
<dbReference type="SUPFAM" id="SSF50621">
    <property type="entry name" value="Alanine racemase C-terminal domain-like"/>
    <property type="match status" value="1"/>
</dbReference>
<dbReference type="InterPro" id="IPR000821">
    <property type="entry name" value="Ala_racemase"/>
</dbReference>
<keyword evidence="3 7" id="KW-0413">Isomerase</keyword>